<dbReference type="GO" id="GO:0016020">
    <property type="term" value="C:membrane"/>
    <property type="evidence" value="ECO:0007669"/>
    <property type="project" value="UniProtKB-SubCell"/>
</dbReference>
<keyword evidence="3 6" id="KW-1133">Transmembrane helix</keyword>
<gene>
    <name evidence="8" type="ORF">FOMG_18993</name>
</gene>
<keyword evidence="2 6" id="KW-0812">Transmembrane</keyword>
<evidence type="ECO:0000256" key="6">
    <source>
        <dbReference type="SAM" id="Phobius"/>
    </source>
</evidence>
<feature type="transmembrane region" description="Helical" evidence="6">
    <location>
        <begin position="86"/>
        <end position="111"/>
    </location>
</feature>
<name>W9ZT38_FUSOX</name>
<dbReference type="HOGENOM" id="CLU_028200_0_2_1"/>
<accession>W9ZT38</accession>
<feature type="transmembrane region" description="Helical" evidence="6">
    <location>
        <begin position="123"/>
        <end position="147"/>
    </location>
</feature>
<feature type="transmembrane region" description="Helical" evidence="6">
    <location>
        <begin position="167"/>
        <end position="190"/>
    </location>
</feature>
<comment type="subcellular location">
    <subcellularLocation>
        <location evidence="1">Membrane</location>
        <topology evidence="1">Multi-pass membrane protein</topology>
    </subcellularLocation>
</comment>
<evidence type="ECO:0000259" key="7">
    <source>
        <dbReference type="Pfam" id="PF20684"/>
    </source>
</evidence>
<feature type="transmembrane region" description="Helical" evidence="6">
    <location>
        <begin position="45"/>
        <end position="66"/>
    </location>
</feature>
<proteinExistence type="inferred from homology"/>
<evidence type="ECO:0000256" key="2">
    <source>
        <dbReference type="ARBA" id="ARBA00022692"/>
    </source>
</evidence>
<dbReference type="PANTHER" id="PTHR33048">
    <property type="entry name" value="PTH11-LIKE INTEGRAL MEMBRANE PROTEIN (AFU_ORTHOLOGUE AFUA_5G11245)"/>
    <property type="match status" value="1"/>
</dbReference>
<reference evidence="8" key="2">
    <citation type="submission" date="2012-05" db="EMBL/GenBank/DDBJ databases">
        <title>Annotation of the Genome Sequence of Fusarium oxysporum f. sp. melonis 26406.</title>
        <authorList>
            <consortium name="The Broad Institute Genomics Platform"/>
            <person name="Ma L.-J."/>
            <person name="Corby-Kistler H."/>
            <person name="Broz K."/>
            <person name="Gale L.R."/>
            <person name="Jonkers W."/>
            <person name="O'Donnell K."/>
            <person name="Ploetz R."/>
            <person name="Steinberg C."/>
            <person name="Schwartz D.C."/>
            <person name="VanEtten H."/>
            <person name="Zhou S."/>
            <person name="Young S.K."/>
            <person name="Zeng Q."/>
            <person name="Gargeya S."/>
            <person name="Fitzgerald M."/>
            <person name="Abouelleil A."/>
            <person name="Alvarado L."/>
            <person name="Chapman S.B."/>
            <person name="Gainer-Dewar J."/>
            <person name="Goldberg J."/>
            <person name="Griggs A."/>
            <person name="Gujja S."/>
            <person name="Hansen M."/>
            <person name="Howarth C."/>
            <person name="Imamovic A."/>
            <person name="Ireland A."/>
            <person name="Larimer J."/>
            <person name="McCowan C."/>
            <person name="Murphy C."/>
            <person name="Pearson M."/>
            <person name="Poon T.W."/>
            <person name="Priest M."/>
            <person name="Roberts A."/>
            <person name="Saif S."/>
            <person name="Shea T."/>
            <person name="Sykes S."/>
            <person name="Wortman J."/>
            <person name="Nusbaum C."/>
            <person name="Birren B."/>
        </authorList>
    </citation>
    <scope>NUCLEOTIDE SEQUENCE</scope>
    <source>
        <strain evidence="8">26406</strain>
    </source>
</reference>
<dbReference type="VEuPathDB" id="FungiDB:FOMG_18993"/>
<evidence type="ECO:0000256" key="3">
    <source>
        <dbReference type="ARBA" id="ARBA00022989"/>
    </source>
</evidence>
<dbReference type="Proteomes" id="UP000030703">
    <property type="component" value="Unassembled WGS sequence"/>
</dbReference>
<keyword evidence="4 6" id="KW-0472">Membrane</keyword>
<organism evidence="8">
    <name type="scientific">Fusarium oxysporum f. sp. melonis 26406</name>
    <dbReference type="NCBI Taxonomy" id="1089452"/>
    <lineage>
        <taxon>Eukaryota</taxon>
        <taxon>Fungi</taxon>
        <taxon>Dikarya</taxon>
        <taxon>Ascomycota</taxon>
        <taxon>Pezizomycotina</taxon>
        <taxon>Sordariomycetes</taxon>
        <taxon>Hypocreomycetidae</taxon>
        <taxon>Hypocreales</taxon>
        <taxon>Nectriaceae</taxon>
        <taxon>Fusarium</taxon>
        <taxon>Fusarium oxysporum species complex</taxon>
    </lineage>
</organism>
<comment type="similarity">
    <text evidence="5">Belongs to the SAT4 family.</text>
</comment>
<evidence type="ECO:0000313" key="8">
    <source>
        <dbReference type="EMBL" id="EXK24266.1"/>
    </source>
</evidence>
<dbReference type="OrthoDB" id="3648173at2759"/>
<reference evidence="8" key="1">
    <citation type="submission" date="2012-04" db="EMBL/GenBank/DDBJ databases">
        <title>The Genome Sequence of Fusarium oxysporum melonis.</title>
        <authorList>
            <consortium name="The Broad Institute Genome Sequencing Platform"/>
            <person name="Ma L.-J."/>
            <person name="Gale L.R."/>
            <person name="Schwartz D.C."/>
            <person name="Zhou S."/>
            <person name="Corby-Kistler H."/>
            <person name="Young S.K."/>
            <person name="Zeng Q."/>
            <person name="Gargeya S."/>
            <person name="Fitzgerald M."/>
            <person name="Haas B."/>
            <person name="Abouelleil A."/>
            <person name="Alvarado L."/>
            <person name="Arachchi H.M."/>
            <person name="Berlin A."/>
            <person name="Brown A."/>
            <person name="Chapman S.B."/>
            <person name="Chen Z."/>
            <person name="Dunbar C."/>
            <person name="Freedman E."/>
            <person name="Gearin G."/>
            <person name="Goldberg J."/>
            <person name="Griggs A."/>
            <person name="Gujja S."/>
            <person name="Heiman D."/>
            <person name="Howarth C."/>
            <person name="Larson L."/>
            <person name="Lui A."/>
            <person name="MacDonald P.J.P."/>
            <person name="Montmayeur A."/>
            <person name="Murphy C."/>
            <person name="Neiman D."/>
            <person name="Pearson M."/>
            <person name="Priest M."/>
            <person name="Roberts A."/>
            <person name="Saif S."/>
            <person name="Shea T."/>
            <person name="Shenoy N."/>
            <person name="Sisk P."/>
            <person name="Stolte C."/>
            <person name="Sykes S."/>
            <person name="Wortman J."/>
            <person name="Nusbaum C."/>
            <person name="Birren B."/>
        </authorList>
    </citation>
    <scope>NUCLEOTIDE SEQUENCE</scope>
    <source>
        <strain evidence="8">26406</strain>
    </source>
</reference>
<feature type="domain" description="Rhodopsin" evidence="7">
    <location>
        <begin position="30"/>
        <end position="245"/>
    </location>
</feature>
<dbReference type="EMBL" id="JH659517">
    <property type="protein sequence ID" value="EXK24266.1"/>
    <property type="molecule type" value="Genomic_DNA"/>
</dbReference>
<protein>
    <recommendedName>
        <fullName evidence="7">Rhodopsin domain-containing protein</fullName>
    </recommendedName>
</protein>
<evidence type="ECO:0000256" key="5">
    <source>
        <dbReference type="ARBA" id="ARBA00038359"/>
    </source>
</evidence>
<dbReference type="Pfam" id="PF20684">
    <property type="entry name" value="Fung_rhodopsin"/>
    <property type="match status" value="1"/>
</dbReference>
<evidence type="ECO:0000256" key="4">
    <source>
        <dbReference type="ARBA" id="ARBA00023136"/>
    </source>
</evidence>
<dbReference type="AlphaFoldDB" id="W9ZT38"/>
<sequence length="247" mass="28006">MPSKENPAGDMAVRISVASTVVGSLSVLCRLYIRLFMIRSPGMEDLCITIAMLLSTAFTVLIKVQADAGMGMHVWDLTQEELLRPLRALFASILCYYLAFAFIKASFLFQFYRIFPRTRMRRIIYITGTFITLFSIETVIMTIFMCVPVQKFWKPSLAGFCFDKKPLWFSQSILHIVTDVIIFLLPVSELKHLNMPKRQKRALIFVFALGFLGCATSIVRLHSLIQISNGTDMTYDNAKTATWSAGN</sequence>
<dbReference type="InterPro" id="IPR049326">
    <property type="entry name" value="Rhodopsin_dom_fungi"/>
</dbReference>
<dbReference type="InterPro" id="IPR052337">
    <property type="entry name" value="SAT4-like"/>
</dbReference>
<feature type="transmembrane region" description="Helical" evidence="6">
    <location>
        <begin position="12"/>
        <end position="33"/>
    </location>
</feature>
<dbReference type="PANTHER" id="PTHR33048:SF47">
    <property type="entry name" value="INTEGRAL MEMBRANE PROTEIN-RELATED"/>
    <property type="match status" value="1"/>
</dbReference>
<evidence type="ECO:0000256" key="1">
    <source>
        <dbReference type="ARBA" id="ARBA00004141"/>
    </source>
</evidence>
<feature type="transmembrane region" description="Helical" evidence="6">
    <location>
        <begin position="202"/>
        <end position="225"/>
    </location>
</feature>